<feature type="domain" description="RRM" evidence="2">
    <location>
        <begin position="10"/>
        <end position="97"/>
    </location>
</feature>
<accession>A0AAD9JC44</accession>
<name>A0AAD9JC44_9ANNE</name>
<dbReference type="PANTHER" id="PTHR48034">
    <property type="entry name" value="TRANSFORMER-2 SEX-DETERMINING PROTEIN-RELATED"/>
    <property type="match status" value="1"/>
</dbReference>
<dbReference type="Pfam" id="PF00076">
    <property type="entry name" value="RRM_1"/>
    <property type="match status" value="1"/>
</dbReference>
<evidence type="ECO:0000259" key="2">
    <source>
        <dbReference type="PROSITE" id="PS50102"/>
    </source>
</evidence>
<proteinExistence type="predicted"/>
<keyword evidence="4" id="KW-1185">Reference proteome</keyword>
<dbReference type="AlphaFoldDB" id="A0AAD9JC44"/>
<reference evidence="3" key="1">
    <citation type="journal article" date="2023" name="Mol. Biol. Evol.">
        <title>Third-Generation Sequencing Reveals the Adaptive Role of the Epigenome in Three Deep-Sea Polychaetes.</title>
        <authorList>
            <person name="Perez M."/>
            <person name="Aroh O."/>
            <person name="Sun Y."/>
            <person name="Lan Y."/>
            <person name="Juniper S.K."/>
            <person name="Young C.R."/>
            <person name="Angers B."/>
            <person name="Qian P.Y."/>
        </authorList>
    </citation>
    <scope>NUCLEOTIDE SEQUENCE</scope>
    <source>
        <strain evidence="3">P08H-3</strain>
    </source>
</reference>
<dbReference type="SMART" id="SM00360">
    <property type="entry name" value="RRM"/>
    <property type="match status" value="1"/>
</dbReference>
<dbReference type="InterPro" id="IPR035979">
    <property type="entry name" value="RBD_domain_sf"/>
</dbReference>
<protein>
    <recommendedName>
        <fullName evidence="2">RRM domain-containing protein</fullName>
    </recommendedName>
</protein>
<dbReference type="EMBL" id="JAODUP010000406">
    <property type="protein sequence ID" value="KAK2150424.1"/>
    <property type="molecule type" value="Genomic_DNA"/>
</dbReference>
<dbReference type="InterPro" id="IPR050441">
    <property type="entry name" value="RBM"/>
</dbReference>
<keyword evidence="1" id="KW-0694">RNA-binding</keyword>
<sequence>MSRYARPPNTSLYVRNVYEGCRPEEIRSLFGKYGPISDVYVPVDYYTRRQRGFAYIQYPLNRLVFSKYVVQGFFGVHTGVPWTRLYGRELEIEFARGDRKTPSQMRTRDYSHSRHDRYDDYYDRDRRRRRSRSRDRYTLVYITDTGRTVGVLTGTGMNGRTLNGLNCADVSLNNINPFIPGIDLGVGVQADTENVIPEVEAQGAADHDLQTGRGPTADLAVALVLVTGGGALTESHTAVPVQDLLNTRQLSMVRQIAQSVARHHGTKFIRWEMCFWPLLYYTQSTNSL</sequence>
<dbReference type="InterPro" id="IPR012677">
    <property type="entry name" value="Nucleotide-bd_a/b_plait_sf"/>
</dbReference>
<evidence type="ECO:0000313" key="4">
    <source>
        <dbReference type="Proteomes" id="UP001208570"/>
    </source>
</evidence>
<dbReference type="SUPFAM" id="SSF54928">
    <property type="entry name" value="RNA-binding domain, RBD"/>
    <property type="match status" value="1"/>
</dbReference>
<dbReference type="Gene3D" id="3.30.70.330">
    <property type="match status" value="1"/>
</dbReference>
<comment type="caution">
    <text evidence="3">The sequence shown here is derived from an EMBL/GenBank/DDBJ whole genome shotgun (WGS) entry which is preliminary data.</text>
</comment>
<dbReference type="Proteomes" id="UP001208570">
    <property type="component" value="Unassembled WGS sequence"/>
</dbReference>
<dbReference type="GO" id="GO:0003723">
    <property type="term" value="F:RNA binding"/>
    <property type="evidence" value="ECO:0007669"/>
    <property type="project" value="UniProtKB-UniRule"/>
</dbReference>
<gene>
    <name evidence="3" type="ORF">LSH36_406g02087</name>
</gene>
<dbReference type="InterPro" id="IPR000504">
    <property type="entry name" value="RRM_dom"/>
</dbReference>
<evidence type="ECO:0000313" key="3">
    <source>
        <dbReference type="EMBL" id="KAK2150424.1"/>
    </source>
</evidence>
<evidence type="ECO:0000256" key="1">
    <source>
        <dbReference type="PROSITE-ProRule" id="PRU00176"/>
    </source>
</evidence>
<organism evidence="3 4">
    <name type="scientific">Paralvinella palmiformis</name>
    <dbReference type="NCBI Taxonomy" id="53620"/>
    <lineage>
        <taxon>Eukaryota</taxon>
        <taxon>Metazoa</taxon>
        <taxon>Spiralia</taxon>
        <taxon>Lophotrochozoa</taxon>
        <taxon>Annelida</taxon>
        <taxon>Polychaeta</taxon>
        <taxon>Sedentaria</taxon>
        <taxon>Canalipalpata</taxon>
        <taxon>Terebellida</taxon>
        <taxon>Terebelliformia</taxon>
        <taxon>Alvinellidae</taxon>
        <taxon>Paralvinella</taxon>
    </lineage>
</organism>
<dbReference type="PROSITE" id="PS50102">
    <property type="entry name" value="RRM"/>
    <property type="match status" value="1"/>
</dbReference>